<keyword evidence="2" id="KW-0238">DNA-binding</keyword>
<dbReference type="Proteomes" id="UP000000851">
    <property type="component" value="Chromosome"/>
</dbReference>
<dbReference type="InterPro" id="IPR000524">
    <property type="entry name" value="Tscrpt_reg_HTH_GntR"/>
</dbReference>
<dbReference type="PRINTS" id="PR00035">
    <property type="entry name" value="HTHGNTR"/>
</dbReference>
<dbReference type="InterPro" id="IPR050679">
    <property type="entry name" value="Bact_HTH_transcr_reg"/>
</dbReference>
<dbReference type="InterPro" id="IPR011663">
    <property type="entry name" value="UTRA"/>
</dbReference>
<dbReference type="GO" id="GO:0045892">
    <property type="term" value="P:negative regulation of DNA-templated transcription"/>
    <property type="evidence" value="ECO:0007669"/>
    <property type="project" value="TreeGrafter"/>
</dbReference>
<feature type="region of interest" description="Disordered" evidence="4">
    <location>
        <begin position="252"/>
        <end position="272"/>
    </location>
</feature>
<reference evidence="6 7" key="1">
    <citation type="journal article" date="2009" name="Stand. Genomic Sci.">
        <title>Complete genome sequence of Catenulispora acidiphila type strain (ID 139908).</title>
        <authorList>
            <person name="Copeland A."/>
            <person name="Lapidus A."/>
            <person name="Glavina Del Rio T."/>
            <person name="Nolan M."/>
            <person name="Lucas S."/>
            <person name="Chen F."/>
            <person name="Tice H."/>
            <person name="Cheng J.F."/>
            <person name="Bruce D."/>
            <person name="Goodwin L."/>
            <person name="Pitluck S."/>
            <person name="Mikhailova N."/>
            <person name="Pati A."/>
            <person name="Ivanova N."/>
            <person name="Mavromatis K."/>
            <person name="Chen A."/>
            <person name="Palaniappan K."/>
            <person name="Chain P."/>
            <person name="Land M."/>
            <person name="Hauser L."/>
            <person name="Chang Y.J."/>
            <person name="Jeffries C.D."/>
            <person name="Chertkov O."/>
            <person name="Brettin T."/>
            <person name="Detter J.C."/>
            <person name="Han C."/>
            <person name="Ali Z."/>
            <person name="Tindall B.J."/>
            <person name="Goker M."/>
            <person name="Bristow J."/>
            <person name="Eisen J.A."/>
            <person name="Markowitz V."/>
            <person name="Hugenholtz P."/>
            <person name="Kyrpides N.C."/>
            <person name="Klenk H.P."/>
        </authorList>
    </citation>
    <scope>NUCLEOTIDE SEQUENCE [LARGE SCALE GENOMIC DNA]</scope>
    <source>
        <strain evidence="7">DSM 44928 / JCM 14897 / NBRC 102108 / NRRL B-24433 / ID139908</strain>
    </source>
</reference>
<dbReference type="eggNOG" id="COG2188">
    <property type="taxonomic scope" value="Bacteria"/>
</dbReference>
<dbReference type="AlphaFoldDB" id="C7QDA0"/>
<dbReference type="InterPro" id="IPR028978">
    <property type="entry name" value="Chorismate_lyase_/UTRA_dom_sf"/>
</dbReference>
<dbReference type="SMART" id="SM00345">
    <property type="entry name" value="HTH_GNTR"/>
    <property type="match status" value="1"/>
</dbReference>
<dbReference type="Pfam" id="PF00392">
    <property type="entry name" value="GntR"/>
    <property type="match status" value="1"/>
</dbReference>
<dbReference type="Gene3D" id="1.10.10.10">
    <property type="entry name" value="Winged helix-like DNA-binding domain superfamily/Winged helix DNA-binding domain"/>
    <property type="match status" value="1"/>
</dbReference>
<evidence type="ECO:0000313" key="6">
    <source>
        <dbReference type="EMBL" id="ACU72693.1"/>
    </source>
</evidence>
<dbReference type="HOGENOM" id="CLU_063236_2_2_11"/>
<keyword evidence="7" id="KW-1185">Reference proteome</keyword>
<organism evidence="6 7">
    <name type="scientific">Catenulispora acidiphila (strain DSM 44928 / JCM 14897 / NBRC 102108 / NRRL B-24433 / ID139908)</name>
    <dbReference type="NCBI Taxonomy" id="479433"/>
    <lineage>
        <taxon>Bacteria</taxon>
        <taxon>Bacillati</taxon>
        <taxon>Actinomycetota</taxon>
        <taxon>Actinomycetes</taxon>
        <taxon>Catenulisporales</taxon>
        <taxon>Catenulisporaceae</taxon>
        <taxon>Catenulispora</taxon>
    </lineage>
</organism>
<evidence type="ECO:0000256" key="3">
    <source>
        <dbReference type="ARBA" id="ARBA00023163"/>
    </source>
</evidence>
<dbReference type="Gene3D" id="3.40.1410.10">
    <property type="entry name" value="Chorismate lyase-like"/>
    <property type="match status" value="1"/>
</dbReference>
<evidence type="ECO:0000259" key="5">
    <source>
        <dbReference type="PROSITE" id="PS50949"/>
    </source>
</evidence>
<evidence type="ECO:0000256" key="1">
    <source>
        <dbReference type="ARBA" id="ARBA00023015"/>
    </source>
</evidence>
<proteinExistence type="predicted"/>
<sequence>MNGHSIVAGTPPTIRRRRADQARQIADVLRQQVLNGAYHDRILPGENALIREFETTRNTVREALDLVRSEGLVDRVPGLGTRVAAEKYPHGLDMLLGLAETLGAHGPVTNEVRTAGLATAPPSIARHLGLPDRAPVVYIERLRSVSGLVLSLDLTYLAPEIGEPILAEDLERTDIFCLIERITGRRLGEAEISLEAVNADAHCADLLEVPRDSALLMLERLTRLDDGRPVDLEYIRFRGDRMRMSGRLVRPTVTVPDAGTDTDTDTDTDAAA</sequence>
<feature type="compositionally biased region" description="Acidic residues" evidence="4">
    <location>
        <begin position="260"/>
        <end position="272"/>
    </location>
</feature>
<dbReference type="CDD" id="cd07377">
    <property type="entry name" value="WHTH_GntR"/>
    <property type="match status" value="1"/>
</dbReference>
<keyword evidence="3" id="KW-0804">Transcription</keyword>
<dbReference type="STRING" id="479433.Caci_3791"/>
<feature type="domain" description="HTH gntR-type" evidence="5">
    <location>
        <begin position="19"/>
        <end position="86"/>
    </location>
</feature>
<dbReference type="GO" id="GO:0003700">
    <property type="term" value="F:DNA-binding transcription factor activity"/>
    <property type="evidence" value="ECO:0007669"/>
    <property type="project" value="InterPro"/>
</dbReference>
<dbReference type="InterPro" id="IPR036390">
    <property type="entry name" value="WH_DNA-bd_sf"/>
</dbReference>
<evidence type="ECO:0000313" key="7">
    <source>
        <dbReference type="Proteomes" id="UP000000851"/>
    </source>
</evidence>
<dbReference type="InterPro" id="IPR036388">
    <property type="entry name" value="WH-like_DNA-bd_sf"/>
</dbReference>
<dbReference type="FunCoup" id="C7QDA0">
    <property type="interactions" value="6"/>
</dbReference>
<dbReference type="OrthoDB" id="3194402at2"/>
<dbReference type="PROSITE" id="PS50949">
    <property type="entry name" value="HTH_GNTR"/>
    <property type="match status" value="1"/>
</dbReference>
<dbReference type="RefSeq" id="WP_015792422.1">
    <property type="nucleotide sequence ID" value="NC_013131.1"/>
</dbReference>
<dbReference type="SUPFAM" id="SSF64288">
    <property type="entry name" value="Chorismate lyase-like"/>
    <property type="match status" value="1"/>
</dbReference>
<dbReference type="EMBL" id="CP001700">
    <property type="protein sequence ID" value="ACU72693.1"/>
    <property type="molecule type" value="Genomic_DNA"/>
</dbReference>
<keyword evidence="1" id="KW-0805">Transcription regulation</keyword>
<name>C7QDA0_CATAD</name>
<dbReference type="PANTHER" id="PTHR44846:SF17">
    <property type="entry name" value="GNTR-FAMILY TRANSCRIPTIONAL REGULATOR"/>
    <property type="match status" value="1"/>
</dbReference>
<dbReference type="SUPFAM" id="SSF46785">
    <property type="entry name" value="Winged helix' DNA-binding domain"/>
    <property type="match status" value="1"/>
</dbReference>
<dbReference type="KEGG" id="cai:Caci_3791"/>
<dbReference type="GO" id="GO:0003677">
    <property type="term" value="F:DNA binding"/>
    <property type="evidence" value="ECO:0007669"/>
    <property type="project" value="UniProtKB-KW"/>
</dbReference>
<dbReference type="Pfam" id="PF07702">
    <property type="entry name" value="UTRA"/>
    <property type="match status" value="1"/>
</dbReference>
<dbReference type="SMART" id="SM00866">
    <property type="entry name" value="UTRA"/>
    <property type="match status" value="1"/>
</dbReference>
<protein>
    <submittedName>
        <fullName evidence="6">Transcriptional regulator, GntR family</fullName>
    </submittedName>
</protein>
<evidence type="ECO:0000256" key="2">
    <source>
        <dbReference type="ARBA" id="ARBA00023125"/>
    </source>
</evidence>
<accession>C7QDA0</accession>
<gene>
    <name evidence="6" type="ordered locus">Caci_3791</name>
</gene>
<dbReference type="InParanoid" id="C7QDA0"/>
<dbReference type="PANTHER" id="PTHR44846">
    <property type="entry name" value="MANNOSYL-D-GLYCERATE TRANSPORT/METABOLISM SYSTEM REPRESSOR MNGR-RELATED"/>
    <property type="match status" value="1"/>
</dbReference>
<evidence type="ECO:0000256" key="4">
    <source>
        <dbReference type="SAM" id="MobiDB-lite"/>
    </source>
</evidence>